<dbReference type="InterPro" id="IPR028082">
    <property type="entry name" value="Peripla_BP_I"/>
</dbReference>
<feature type="domain" description="Periplasmic binding protein" evidence="4">
    <location>
        <begin position="55"/>
        <end position="315"/>
    </location>
</feature>
<dbReference type="EMBL" id="JBHUHT010000030">
    <property type="protein sequence ID" value="MFD2097925.1"/>
    <property type="molecule type" value="Genomic_DNA"/>
</dbReference>
<name>A0ABW4XS54_9GAMM</name>
<dbReference type="PANTHER" id="PTHR46847">
    <property type="entry name" value="D-ALLOSE-BINDING PERIPLASMIC PROTEIN-RELATED"/>
    <property type="match status" value="1"/>
</dbReference>
<evidence type="ECO:0000313" key="6">
    <source>
        <dbReference type="Proteomes" id="UP001597380"/>
    </source>
</evidence>
<organism evidence="5 6">
    <name type="scientific">Corallincola platygyrae</name>
    <dbReference type="NCBI Taxonomy" id="1193278"/>
    <lineage>
        <taxon>Bacteria</taxon>
        <taxon>Pseudomonadati</taxon>
        <taxon>Pseudomonadota</taxon>
        <taxon>Gammaproteobacteria</taxon>
        <taxon>Alteromonadales</taxon>
        <taxon>Psychromonadaceae</taxon>
        <taxon>Corallincola</taxon>
    </lineage>
</organism>
<keyword evidence="3" id="KW-0732">Signal</keyword>
<comment type="caution">
    <text evidence="5">The sequence shown here is derived from an EMBL/GenBank/DDBJ whole genome shotgun (WGS) entry which is preliminary data.</text>
</comment>
<evidence type="ECO:0000259" key="4">
    <source>
        <dbReference type="Pfam" id="PF13407"/>
    </source>
</evidence>
<protein>
    <submittedName>
        <fullName evidence="5">ABC transporter substrate-binding protein</fullName>
    </submittedName>
</protein>
<dbReference type="CDD" id="cd06324">
    <property type="entry name" value="PBP1_ABC_sugar_binding-like"/>
    <property type="match status" value="1"/>
</dbReference>
<evidence type="ECO:0000256" key="1">
    <source>
        <dbReference type="ARBA" id="ARBA00004196"/>
    </source>
</evidence>
<dbReference type="Pfam" id="PF13407">
    <property type="entry name" value="Peripla_BP_4"/>
    <property type="match status" value="1"/>
</dbReference>
<keyword evidence="6" id="KW-1185">Reference proteome</keyword>
<comment type="similarity">
    <text evidence="2">Belongs to the bacterial solute-binding protein 2 family.</text>
</comment>
<proteinExistence type="inferred from homology"/>
<dbReference type="InterPro" id="IPR025997">
    <property type="entry name" value="SBP_2_dom"/>
</dbReference>
<evidence type="ECO:0000256" key="2">
    <source>
        <dbReference type="ARBA" id="ARBA00007639"/>
    </source>
</evidence>
<accession>A0ABW4XS54</accession>
<evidence type="ECO:0000313" key="5">
    <source>
        <dbReference type="EMBL" id="MFD2097925.1"/>
    </source>
</evidence>
<sequence>MESGGSESMDRSIKFPLGNKHRTLIVLLSMFFFVFPSIAQARVAKVDLFLTRGPGDMFYHLVEGFGQAAAADLDMELKVHYADGNHILMVQQVEQALSNADKPDALVFINFKQRDKQIIELAEAAKVPVIVMNSGVTPEFDLGKPREKYEYWIGELLPDDRQAGYELANRLIALATPAEDGKVYLFAIEGEHHTGASVERVKGLFQAVSEHKYVVLTQLVAGNWDPRTAGQKYIMGIRRYPQISVVWAASDGMALGVVDSALKLGRKIPEHIGGIDWTLEAKEALEEGSIDVSMGGHFMEAAWVLVMLHDYFKGKDFAEVGVSLRDPMYPMTQYNSEKMALLMKPSSWKSIDFKAFSRFYNPGLDRYPFSVGQVLSQLSESAQVGSQ</sequence>
<dbReference type="RefSeq" id="WP_345340064.1">
    <property type="nucleotide sequence ID" value="NZ_BAABLI010000013.1"/>
</dbReference>
<dbReference type="Gene3D" id="3.40.50.2300">
    <property type="match status" value="2"/>
</dbReference>
<dbReference type="PANTHER" id="PTHR46847:SF2">
    <property type="entry name" value="ABC TRANSPORTER SUGAR-BINDING PROTEIN"/>
    <property type="match status" value="1"/>
</dbReference>
<reference evidence="6" key="1">
    <citation type="journal article" date="2019" name="Int. J. Syst. Evol. Microbiol.">
        <title>The Global Catalogue of Microorganisms (GCM) 10K type strain sequencing project: providing services to taxonomists for standard genome sequencing and annotation.</title>
        <authorList>
            <consortium name="The Broad Institute Genomics Platform"/>
            <consortium name="The Broad Institute Genome Sequencing Center for Infectious Disease"/>
            <person name="Wu L."/>
            <person name="Ma J."/>
        </authorList>
    </citation>
    <scope>NUCLEOTIDE SEQUENCE [LARGE SCALE GENOMIC DNA]</scope>
    <source>
        <strain evidence="6">CGMCC 1.10992</strain>
    </source>
</reference>
<evidence type="ECO:0000256" key="3">
    <source>
        <dbReference type="ARBA" id="ARBA00022729"/>
    </source>
</evidence>
<gene>
    <name evidence="5" type="ORF">ACFSJ3_18205</name>
</gene>
<dbReference type="Proteomes" id="UP001597380">
    <property type="component" value="Unassembled WGS sequence"/>
</dbReference>
<dbReference type="SUPFAM" id="SSF53822">
    <property type="entry name" value="Periplasmic binding protein-like I"/>
    <property type="match status" value="1"/>
</dbReference>
<comment type="subcellular location">
    <subcellularLocation>
        <location evidence="1">Cell envelope</location>
    </subcellularLocation>
</comment>